<evidence type="ECO:0000313" key="3">
    <source>
        <dbReference type="EMBL" id="PTN07479.1"/>
    </source>
</evidence>
<dbReference type="PANTHER" id="PTHR24273">
    <property type="entry name" value="FI04643P-RELATED"/>
    <property type="match status" value="1"/>
</dbReference>
<sequence>FTPAEDDGSTVNCLADAQVEPTPPAVNDYCGNAITPVLKTTPAAIACEGDMVWVFTYTDCAGNSHDWTYTYTIDIPDFTPAEDDGSTVNCLADAQVEPIPPAVNDYCGNAITPVLKTTPAAIACEGDMAWVFTYTDCAGNSHDWTYTYTIDIPDFTPAEDDGSTVNCLSDAQVEPTPPAVNDYCGNAITPVLKTTPAAITCEGDMAWVFTYTDCAGNSHDWTYTYTIDIPDFTPAEDDGSTVNCLADAQVEPTPPAVNDYCGNAITPVLKTTPAAIACEGDMAWVFTYTDCAGNSHDWTYTYTIDIPDFTPAEDDGSTVNCLADAQVEPTPPAVNDYCGNPITPILKTTPAAIACEGDMAWVFTYTDCAGNSHDWTYTYTIDIPDFTPAEDNGSTVNCLADAQVEPTPPAVNDYCGNPITPILKTTPAAIACEGDMAWVFTYTDCAGNSHDWTYTYTIDIPDFTPAEDDGSTVNCLADAQVEPTPPAVNDYCGNEITPVLKTTPAAIACEGDMAWVFTYTDCAGNSHDWTYTYTIDIPDFTPAEDDGSTVNCLADAQVEPTPPAVNDYCGNAITPVLKTTPAAIACEGDMAWVFTYTDCAGNSHDWTYTYTIDIPDFTPAEDDGSTVNCLADAQVEPTPPAINDYCGNPITPILKTTPAAIACEGDMAWVFTYTDCAGNSHDWTYTYTVERVDFAVNMPVDDSEKIENKDELYTPQHPTVYDNCGLAITNVTGPVVSESPDCEGAVSYVWTYTDCSGKFSHDWTYTFNIEREDFVDNMPPNDGETIECAADLYTPEHPDVYDNGDQLITNIEGPVISESPECEGTVSYVWTYTDCSGNFSHDWTYTFTIEYEDFEMPTNDGATVACIALATEPTPPIVVDNCDNELTPSAAVEGGTYDGCEGTKTYTFTYTDCEGNSHDWVYTYTIEVKDFEMPANDGQTVACVALVSEPTPPTVVDNCGNELTPSAAVEGGTYDGCEGTITYTFTYTDCESNSHDWVYTYTIEIEDFEMPANDGTTVACVALVSEPTPPTVFDNCGNELTPSAAVEGGTYDGCEGTITYTFTYTDCEGNNHDWIYTYTIEIEDFEMPANDGTTVACVALVSEPTPPIVVDNCGNELTPSAAAEGGTYDGCEGTITYTFTYTDCEGNSHDWIYTYTIEIEDFEMPEDDGATVACVALATEPTPPTVVDNCDNELTPSDAVEGGTYDGCEGTITYTFTYTDCEDNTHDWVYTYTIEAEDFTMPEDDGSTVTCAALATEPIAPTVMDNCGNAIIPTGPTVGGTYEDCEGTITYSWNYADCEGNEHEWIYTYQIVLPELETPEPTTATVSCYADIELPVPPVVYDVCGNLLEPVGPVESEVPVCTGDVSYTWTYTDCAGHTAMYVHTVTVNDDVKPEISCPADVAVECDAPTDPQSTGYATATDNCSANVIVDYSDNVVAGESDNDYIIERTWLAVDECDNESSCTQLITVHDTSDPEMNCPADVTVTADAGSCFASNVDLGTPEVSDNCTPTSALLVANNAPETFPVGETDVEWIVTDMSGKFITCLQKVIVTDNEAPVITASPDMEQTADADLCEAVVTITPATATDNCAVGDPVGTRSDEQALTDPYPVGTTTISWNVTDIHGNDAETVTQTVTVTDNEQPVISCGEDVFKLVVSSAMGCDQYVEVPAPTAADNCGVQQIMNSKTESADASGDYDFGTTDLLWTVTDIHGNTATCPQQVVLKSEPFAESFPQSVNEDEPLVVNVMEHVYDCDDNIDLTTLTVISEPAHGTTTVHEDGTITYQPDLNYYGADEFTFEICDADGYCSQATVTIQVRSVYDPPVAMGDIHNTYTGMVVAGDVFTNDVKYDDLPSGPSLTTSEKGKPAARMSALTINPQERELDPGNTASKLTDPQHGSVVMNSDGTYVFEPDDDFSGDDSFTYLINDPISGESAVATVYLWILDPDHLTVRPPVANADIFQGFNAHTVQSQLLANDFDPAGGDLLIDTSPVEAPAFGTLSLSADGSFTYDLPEDMADYEGAVQFSYKAYLENDPSTASVAQVLIVYSASAQNDGIFGVDDAVHTGKDLAVTGDVYMNDLNVLGDAVSLTMESEPAHGVVNWEASGEFTYTPNAEYVGPDQFIYSICTAEGLCRNATVYITVDETNQPPVAVDDNFIMTETDANVLANDYDPDGDQIQVTEITVEPEHGTLVWNANGTFTYTPDLYYFDDDWFEYEVCDGAGLCDRAVVNLAHDPKLDDLIPDAFSPNGDEYNELFVIPAIRDHEKVHIEIYNRWGAKIYEQEDYGDTQRLGGDAWWDGRPNVGGDGDIVPEGTYFVILILDDQVYKGTVFINR</sequence>
<dbReference type="Pfam" id="PF02494">
    <property type="entry name" value="HYR"/>
    <property type="match status" value="1"/>
</dbReference>
<dbReference type="InterPro" id="IPR040853">
    <property type="entry name" value="RapA2_cadherin-like"/>
</dbReference>
<dbReference type="RefSeq" id="WP_146161534.1">
    <property type="nucleotide sequence ID" value="NZ_QAAD01000016.1"/>
</dbReference>
<protein>
    <submittedName>
        <fullName evidence="3">Gliding motility-associated-like protein</fullName>
    </submittedName>
</protein>
<reference evidence="3 4" key="1">
    <citation type="submission" date="2018-04" db="EMBL/GenBank/DDBJ databases">
        <title>Genomic Encyclopedia of Archaeal and Bacterial Type Strains, Phase II (KMG-II): from individual species to whole genera.</title>
        <authorList>
            <person name="Goeker M."/>
        </authorList>
    </citation>
    <scope>NUCLEOTIDE SEQUENCE [LARGE SCALE GENOMIC DNA]</scope>
    <source>
        <strain evidence="3 4">DSM 28823</strain>
    </source>
</reference>
<evidence type="ECO:0000259" key="2">
    <source>
        <dbReference type="PROSITE" id="PS50825"/>
    </source>
</evidence>
<feature type="domain" description="HYR" evidence="2">
    <location>
        <begin position="1636"/>
        <end position="1723"/>
    </location>
</feature>
<proteinExistence type="predicted"/>
<dbReference type="Pfam" id="PF13585">
    <property type="entry name" value="CHU_C"/>
    <property type="match status" value="1"/>
</dbReference>
<evidence type="ECO:0000313" key="4">
    <source>
        <dbReference type="Proteomes" id="UP000243525"/>
    </source>
</evidence>
<organism evidence="3 4">
    <name type="scientific">Mangrovibacterium marinum</name>
    <dbReference type="NCBI Taxonomy" id="1639118"/>
    <lineage>
        <taxon>Bacteria</taxon>
        <taxon>Pseudomonadati</taxon>
        <taxon>Bacteroidota</taxon>
        <taxon>Bacteroidia</taxon>
        <taxon>Marinilabiliales</taxon>
        <taxon>Prolixibacteraceae</taxon>
        <taxon>Mangrovibacterium</taxon>
    </lineage>
</organism>
<feature type="non-terminal residue" evidence="3">
    <location>
        <position position="1"/>
    </location>
</feature>
<gene>
    <name evidence="3" type="ORF">C8N47_1161</name>
</gene>
<dbReference type="PROSITE" id="PS50825">
    <property type="entry name" value="HYR"/>
    <property type="match status" value="2"/>
</dbReference>
<dbReference type="InterPro" id="IPR041690">
    <property type="entry name" value="Cadherin_5"/>
</dbReference>
<keyword evidence="4" id="KW-1185">Reference proteome</keyword>
<dbReference type="PANTHER" id="PTHR24273:SF32">
    <property type="entry name" value="HYALIN"/>
    <property type="match status" value="1"/>
</dbReference>
<dbReference type="OrthoDB" id="1117451at2"/>
<dbReference type="Pfam" id="PF17963">
    <property type="entry name" value="Big_9"/>
    <property type="match status" value="3"/>
</dbReference>
<dbReference type="Gene3D" id="2.60.40.3440">
    <property type="match status" value="4"/>
</dbReference>
<dbReference type="NCBIfam" id="NF012211">
    <property type="entry name" value="tand_rpt_95"/>
    <property type="match status" value="4"/>
</dbReference>
<dbReference type="Pfam" id="PF23237">
    <property type="entry name" value="HYR_4C"/>
    <property type="match status" value="18"/>
</dbReference>
<comment type="caution">
    <text evidence="3">The sequence shown here is derived from an EMBL/GenBank/DDBJ whole genome shotgun (WGS) entry which is preliminary data.</text>
</comment>
<accession>A0A2T5BYY7</accession>
<feature type="domain" description="HYR" evidence="2">
    <location>
        <begin position="1469"/>
        <end position="1552"/>
    </location>
</feature>
<name>A0A2T5BYY7_9BACT</name>
<dbReference type="EMBL" id="QAAD01000016">
    <property type="protein sequence ID" value="PTN07479.1"/>
    <property type="molecule type" value="Genomic_DNA"/>
</dbReference>
<dbReference type="Proteomes" id="UP000243525">
    <property type="component" value="Unassembled WGS sequence"/>
</dbReference>
<dbReference type="Pfam" id="PF17892">
    <property type="entry name" value="Cadherin_5"/>
    <property type="match status" value="1"/>
</dbReference>
<dbReference type="InterPro" id="IPR003410">
    <property type="entry name" value="HYR_dom"/>
</dbReference>
<dbReference type="InterPro" id="IPR057078">
    <property type="entry name" value="HYR-4C"/>
</dbReference>
<evidence type="ECO:0000256" key="1">
    <source>
        <dbReference type="ARBA" id="ARBA00022737"/>
    </source>
</evidence>
<keyword evidence="1" id="KW-0677">Repeat</keyword>
<dbReference type="Pfam" id="PF17803">
    <property type="entry name" value="Cadherin_4"/>
    <property type="match status" value="1"/>
</dbReference>